<keyword evidence="1" id="KW-0472">Membrane</keyword>
<organism evidence="2 3">
    <name type="scientific">Alteromonas australica</name>
    <dbReference type="NCBI Taxonomy" id="589873"/>
    <lineage>
        <taxon>Bacteria</taxon>
        <taxon>Pseudomonadati</taxon>
        <taxon>Pseudomonadota</taxon>
        <taxon>Gammaproteobacteria</taxon>
        <taxon>Alteromonadales</taxon>
        <taxon>Alteromonadaceae</taxon>
        <taxon>Alteromonas/Salinimonas group</taxon>
        <taxon>Alteromonas</taxon>
    </lineage>
</organism>
<feature type="transmembrane region" description="Helical" evidence="1">
    <location>
        <begin position="33"/>
        <end position="66"/>
    </location>
</feature>
<dbReference type="EMBL" id="DNAN01000316">
    <property type="protein sequence ID" value="HAW75865.1"/>
    <property type="molecule type" value="Genomic_DNA"/>
</dbReference>
<evidence type="ECO:0000313" key="3">
    <source>
        <dbReference type="Proteomes" id="UP000263517"/>
    </source>
</evidence>
<dbReference type="AlphaFoldDB" id="A0A350P3J8"/>
<evidence type="ECO:0000256" key="1">
    <source>
        <dbReference type="SAM" id="Phobius"/>
    </source>
</evidence>
<comment type="caution">
    <text evidence="2">The sequence shown here is derived from an EMBL/GenBank/DDBJ whole genome shotgun (WGS) entry which is preliminary data.</text>
</comment>
<keyword evidence="1" id="KW-0812">Transmembrane</keyword>
<name>A0A350P3J8_9ALTE</name>
<sequence>MMMAGVIAAMGMLFLLFKFGVRKVITYDILFDVLITFFLMIVLAGTFSGMMAALLGGLIVSVVLFIMKRTMRHDKLTLVKIKKFPYRRWMWVEQ</sequence>
<evidence type="ECO:0000313" key="2">
    <source>
        <dbReference type="EMBL" id="HAW75865.1"/>
    </source>
</evidence>
<gene>
    <name evidence="2" type="ORF">DCW74_09045</name>
</gene>
<reference evidence="2 3" key="1">
    <citation type="journal article" date="2018" name="Nat. Biotechnol.">
        <title>A standardized bacterial taxonomy based on genome phylogeny substantially revises the tree of life.</title>
        <authorList>
            <person name="Parks D.H."/>
            <person name="Chuvochina M."/>
            <person name="Waite D.W."/>
            <person name="Rinke C."/>
            <person name="Skarshewski A."/>
            <person name="Chaumeil P.A."/>
            <person name="Hugenholtz P."/>
        </authorList>
    </citation>
    <scope>NUCLEOTIDE SEQUENCE [LARGE SCALE GENOMIC DNA]</scope>
    <source>
        <strain evidence="2">UBA11978</strain>
    </source>
</reference>
<accession>A0A350P3J8</accession>
<proteinExistence type="predicted"/>
<protein>
    <submittedName>
        <fullName evidence="2">Uncharacterized protein</fullName>
    </submittedName>
</protein>
<keyword evidence="1" id="KW-1133">Transmembrane helix</keyword>
<dbReference type="Proteomes" id="UP000263517">
    <property type="component" value="Unassembled WGS sequence"/>
</dbReference>